<dbReference type="CDD" id="cd00033">
    <property type="entry name" value="CCP"/>
    <property type="match status" value="1"/>
</dbReference>
<dbReference type="SMART" id="SM00020">
    <property type="entry name" value="Tryp_SPc"/>
    <property type="match status" value="1"/>
</dbReference>
<keyword evidence="9" id="KW-0768">Sushi</keyword>
<evidence type="ECO:0000256" key="10">
    <source>
        <dbReference type="SAM" id="Coils"/>
    </source>
</evidence>
<reference evidence="15 16" key="1">
    <citation type="submission" date="2022-05" db="EMBL/GenBank/DDBJ databases">
        <authorList>
            <consortium name="Genoscope - CEA"/>
            <person name="William W."/>
        </authorList>
    </citation>
    <scope>NUCLEOTIDE SEQUENCE [LARGE SCALE GENOMIC DNA]</scope>
</reference>
<dbReference type="GO" id="GO:0004252">
    <property type="term" value="F:serine-type endopeptidase activity"/>
    <property type="evidence" value="ECO:0007669"/>
    <property type="project" value="InterPro"/>
</dbReference>
<name>A0AAU9WRF3_9CNID</name>
<evidence type="ECO:0000256" key="9">
    <source>
        <dbReference type="PROSITE-ProRule" id="PRU00302"/>
    </source>
</evidence>
<evidence type="ECO:0000256" key="3">
    <source>
        <dbReference type="ARBA" id="ARBA00022692"/>
    </source>
</evidence>
<dbReference type="InterPro" id="IPR000884">
    <property type="entry name" value="TSP1_rpt"/>
</dbReference>
<dbReference type="Gene3D" id="2.40.10.10">
    <property type="entry name" value="Trypsin-like serine proteases"/>
    <property type="match status" value="2"/>
</dbReference>
<dbReference type="PROSITE" id="PS50923">
    <property type="entry name" value="SUSHI"/>
    <property type="match status" value="1"/>
</dbReference>
<organism evidence="15 16">
    <name type="scientific">Pocillopora meandrina</name>
    <dbReference type="NCBI Taxonomy" id="46732"/>
    <lineage>
        <taxon>Eukaryota</taxon>
        <taxon>Metazoa</taxon>
        <taxon>Cnidaria</taxon>
        <taxon>Anthozoa</taxon>
        <taxon>Hexacorallia</taxon>
        <taxon>Scleractinia</taxon>
        <taxon>Astrocoeniina</taxon>
        <taxon>Pocilloporidae</taxon>
        <taxon>Pocillopora</taxon>
    </lineage>
</organism>
<gene>
    <name evidence="15" type="ORF">PMEA_00009731</name>
</gene>
<evidence type="ECO:0000256" key="12">
    <source>
        <dbReference type="SAM" id="SignalP"/>
    </source>
</evidence>
<evidence type="ECO:0000256" key="1">
    <source>
        <dbReference type="ARBA" id="ARBA00004167"/>
    </source>
</evidence>
<dbReference type="SUPFAM" id="SSF82895">
    <property type="entry name" value="TSP-1 type 1 repeat"/>
    <property type="match status" value="15"/>
</dbReference>
<dbReference type="PROSITE" id="PS00134">
    <property type="entry name" value="TRYPSIN_HIS"/>
    <property type="match status" value="1"/>
</dbReference>
<dbReference type="InterPro" id="IPR052065">
    <property type="entry name" value="Compl_asym_regulator"/>
</dbReference>
<dbReference type="InterPro" id="IPR001254">
    <property type="entry name" value="Trypsin_dom"/>
</dbReference>
<dbReference type="CDD" id="cd00190">
    <property type="entry name" value="Tryp_SPc"/>
    <property type="match status" value="1"/>
</dbReference>
<evidence type="ECO:0000259" key="14">
    <source>
        <dbReference type="PROSITE" id="PS50923"/>
    </source>
</evidence>
<dbReference type="PRINTS" id="PR01705">
    <property type="entry name" value="TSP1REPEAT"/>
</dbReference>
<evidence type="ECO:0000313" key="15">
    <source>
        <dbReference type="EMBL" id="CAH3122663.1"/>
    </source>
</evidence>
<feature type="coiled-coil region" evidence="10">
    <location>
        <begin position="1721"/>
        <end position="1748"/>
    </location>
</feature>
<dbReference type="Pfam" id="PF00089">
    <property type="entry name" value="Trypsin"/>
    <property type="match status" value="1"/>
</dbReference>
<feature type="domain" description="Peptidase S1" evidence="13">
    <location>
        <begin position="1266"/>
        <end position="1552"/>
    </location>
</feature>
<dbReference type="FunFam" id="2.20.100.10:FF:000007">
    <property type="entry name" value="Thrombospondin 1"/>
    <property type="match status" value="2"/>
</dbReference>
<evidence type="ECO:0000259" key="13">
    <source>
        <dbReference type="PROSITE" id="PS50240"/>
    </source>
</evidence>
<evidence type="ECO:0000256" key="2">
    <source>
        <dbReference type="ARBA" id="ARBA00022614"/>
    </source>
</evidence>
<keyword evidence="2" id="KW-0433">Leucine-rich repeat</keyword>
<dbReference type="InterPro" id="IPR036383">
    <property type="entry name" value="TSP1_rpt_sf"/>
</dbReference>
<dbReference type="InterPro" id="IPR009003">
    <property type="entry name" value="Peptidase_S1_PA"/>
</dbReference>
<sequence length="1779" mass="199254">MFSRVVWSLFVLSLTFWVVASNELSRTSSKCPRECECTTTSQFFMSCGSKGSLTTIPSSIPLKVEFLSIYRNMVTEIPESALRNLTNLMTLNLRSNKLRDFPATVFRDLIRLKSFNAGFNKLSSLPRLLFHGLRDLQQIYLDNNAIESIPEELFQDLPSLRQLDLHRNKLKKFPGNAFQGSFSLQVLSLANNHLTSINEGTFHSQTTLKTLTIRDNRIVNISKNAFTDLRELKTLRLQNNNISSIPEGAFSGLKRGIDVYLNGNPFHCSCELRWLKVWLRFKAKYIPSTALRATCSKPDHLKGTSVIRASNDHYNCVNGQWTYWSPWSACNSTCGAGVRASTRSCTNPPPGRGGKNCKGRYIKTKSCKGQACEASWTAWSEWSPCSKSCSTGMKRKTRSCRHSRKGLIRNTCNGPSQETRSCTRGPCRGKGEWSPWSSCSVTCSWGTRMRMRTCKDSQAKNPGQPCFGAEISTEMCYLGFCPVHGDWSVWSSWSSCNASCSGGIRTRFRTCTNPLPQYGGKICDGDSTQKQSCNTEPCPIHGGWTAWSNWSHCSVTCARGSQMRFRTCSDPKPQHGGHNCSGNSSDIKYCDLGSCPINGGWTAWSNWSHCSLTCSRGSQMRFRTCSDPKPQHGGHNCSGHNCSGNSSDLKYCDLGPCPIHGRWTAWSNWSHCSVTCSRGSQMRFRTCSDPKPQHGGHNCSGNSSDLKYCDLGPCPIHGGWTTWSSWSDCSKTCANGTRIRNRTCSNPFPQFWGRNCSGEVLEITSCTKAPCPIPGKWAAWSHWTKCSKSCSTGTKSRVRTCNNPAPKNGGQACNGNTIQTENCQEIPCPIHGGWSKWSKWTGCSKTCGKSTKSRSRTCSNPPAQHGGNNCPGNSSQTEYCSQHACFLHREWSEWSIWTSCSKSGDIGHQTRTRQCKNSSHEAVERENIVSCRGNQTEMRTCLQGLCSNQSILNEWSNWTQCSVSCGLGKQHRFRNCSGNGGMGNEGCQGSELQVKTCFENECPVNGGWNVWSNWTACSSSCGTGGQVRFRFCTNPKPEAGGNGCHGENVMYKSCFIKPCDKNDSFWSSWTSWSQCSTTCSKGHQTRLRYCRRRSPFHLGNCADANDGPIQVESNICEVKPCAVWSSWSPWEACSQTCGGGTRKRNRKCNRIDSDMICEGNNSQAVSCKPDPCPTFRPITYPAKITLGTPSLCPDPEKPQNGYFKKIEQYGSHFVTYHCKQHYFVHGPRLRHCENDGLWSDDVPFCLPICGESRLSHDNTHHSRLRIFGGGTAMPDQWPWQVALIVDEHFHCGGSLVAENWVVTAAHCVYDRQTRKLYSSIKIHLGVHDITYALGDPHVQSTDSIEIVPHPNFNWTTFDSDLALIKLRRRANMTDHVRPVCLPSKQQRRGVTPGTMGVMLGWGVTEIGKNTTELQQVDMPVVSNKNCRRAYLSETWLVTSNMLCAGYSSNHKDSCKRDSGGGFLFRDTKVLGAVSMDYPLNWAHQQDRKAEALVNHRKFADAIICHQKASEFLLEAMKMTQVKQALVSLQLQINSHCRQQRVLREKWKQCQIEQERRKQEQVKKLQERQNQEAVQSEISSKLEEKTSNESVDGKNNTECSQSSSLVISAENFSVSSTSSSSDCAASRDEKSVVKDLEGQVSELQMQVLSLSQDLEDSNRENSRLRKALDNVRQILRSKFGYDLEDEMFAINLIKSQKETDSEAISHDTELNIPAENDKRIAYVQSDKDYEESDQEIKELEEIKELKELEEIKEIKDDISLPPLETPQFTYESAVGYEETT</sequence>
<dbReference type="SUPFAM" id="SSF52058">
    <property type="entry name" value="L domain-like"/>
    <property type="match status" value="1"/>
</dbReference>
<keyword evidence="3" id="KW-0812">Transmembrane</keyword>
<feature type="region of interest" description="Disordered" evidence="11">
    <location>
        <begin position="1563"/>
        <end position="1598"/>
    </location>
</feature>
<dbReference type="InterPro" id="IPR018114">
    <property type="entry name" value="TRYPSIN_HIS"/>
</dbReference>
<dbReference type="EMBL" id="CALNXJ010000019">
    <property type="protein sequence ID" value="CAH3122663.1"/>
    <property type="molecule type" value="Genomic_DNA"/>
</dbReference>
<dbReference type="FunFam" id="2.20.100.10:FF:000001">
    <property type="entry name" value="semaphorin-5A isoform X1"/>
    <property type="match status" value="2"/>
</dbReference>
<feature type="domain" description="Sushi" evidence="14">
    <location>
        <begin position="1190"/>
        <end position="1247"/>
    </location>
</feature>
<dbReference type="SMART" id="SM00364">
    <property type="entry name" value="LRR_BAC"/>
    <property type="match status" value="6"/>
</dbReference>
<keyword evidence="10" id="KW-0175">Coiled coil</keyword>
<evidence type="ECO:0000256" key="4">
    <source>
        <dbReference type="ARBA" id="ARBA00022729"/>
    </source>
</evidence>
<dbReference type="InterPro" id="IPR001611">
    <property type="entry name" value="Leu-rich_rpt"/>
</dbReference>
<evidence type="ECO:0000256" key="11">
    <source>
        <dbReference type="SAM" id="MobiDB-lite"/>
    </source>
</evidence>
<feature type="chain" id="PRO_5043482587" evidence="12">
    <location>
        <begin position="22"/>
        <end position="1779"/>
    </location>
</feature>
<dbReference type="Pfam" id="PF00090">
    <property type="entry name" value="TSP_1"/>
    <property type="match status" value="15"/>
</dbReference>
<dbReference type="SMART" id="SM00209">
    <property type="entry name" value="TSP1"/>
    <property type="match status" value="15"/>
</dbReference>
<dbReference type="InterPro" id="IPR043504">
    <property type="entry name" value="Peptidase_S1_PA_chymotrypsin"/>
</dbReference>
<evidence type="ECO:0000256" key="7">
    <source>
        <dbReference type="ARBA" id="ARBA00023136"/>
    </source>
</evidence>
<comment type="subcellular location">
    <subcellularLocation>
        <location evidence="1">Membrane</location>
        <topology evidence="1">Single-pass membrane protein</topology>
    </subcellularLocation>
</comment>
<dbReference type="SMART" id="SM00369">
    <property type="entry name" value="LRR_TYP"/>
    <property type="match status" value="7"/>
</dbReference>
<dbReference type="SUPFAM" id="SSF140361">
    <property type="entry name" value="MIT domain-like"/>
    <property type="match status" value="1"/>
</dbReference>
<dbReference type="Gene3D" id="2.20.100.10">
    <property type="entry name" value="Thrombospondin type-1 (TSP1) repeat"/>
    <property type="match status" value="15"/>
</dbReference>
<dbReference type="FunFam" id="2.40.10.10:FF:000166">
    <property type="entry name" value="Trypsin"/>
    <property type="match status" value="1"/>
</dbReference>
<comment type="caution">
    <text evidence="15">The sequence shown here is derived from an EMBL/GenBank/DDBJ whole genome shotgun (WGS) entry which is preliminary data.</text>
</comment>
<dbReference type="SUPFAM" id="SSF50494">
    <property type="entry name" value="Trypsin-like serine proteases"/>
    <property type="match status" value="1"/>
</dbReference>
<dbReference type="Pfam" id="PF13855">
    <property type="entry name" value="LRR_8"/>
    <property type="match status" value="2"/>
</dbReference>
<dbReference type="FunFam" id="3.80.10.10:FF:001360">
    <property type="entry name" value="Uncharacterized protein"/>
    <property type="match status" value="1"/>
</dbReference>
<evidence type="ECO:0000256" key="5">
    <source>
        <dbReference type="ARBA" id="ARBA00022737"/>
    </source>
</evidence>
<feature type="disulfide bond" evidence="9">
    <location>
        <begin position="1218"/>
        <end position="1245"/>
    </location>
</feature>
<dbReference type="InterPro" id="IPR001314">
    <property type="entry name" value="Peptidase_S1A"/>
</dbReference>
<dbReference type="Proteomes" id="UP001159428">
    <property type="component" value="Unassembled WGS sequence"/>
</dbReference>
<dbReference type="PROSITE" id="PS51450">
    <property type="entry name" value="LRR"/>
    <property type="match status" value="4"/>
</dbReference>
<feature type="compositionally biased region" description="Polar residues" evidence="11">
    <location>
        <begin position="1587"/>
        <end position="1598"/>
    </location>
</feature>
<protein>
    <submittedName>
        <fullName evidence="15">Uncharacterized protein</fullName>
    </submittedName>
</protein>
<dbReference type="GO" id="GO:0006508">
    <property type="term" value="P:proteolysis"/>
    <property type="evidence" value="ECO:0007669"/>
    <property type="project" value="InterPro"/>
</dbReference>
<dbReference type="PROSITE" id="PS50240">
    <property type="entry name" value="TRYPSIN_DOM"/>
    <property type="match status" value="1"/>
</dbReference>
<keyword evidence="5" id="KW-0677">Repeat</keyword>
<keyword evidence="8 9" id="KW-1015">Disulfide bond</keyword>
<dbReference type="SMART" id="SM00032">
    <property type="entry name" value="CCP"/>
    <property type="match status" value="1"/>
</dbReference>
<dbReference type="Gene3D" id="3.80.10.10">
    <property type="entry name" value="Ribonuclease Inhibitor"/>
    <property type="match status" value="2"/>
</dbReference>
<keyword evidence="16" id="KW-1185">Reference proteome</keyword>
<dbReference type="InterPro" id="IPR003591">
    <property type="entry name" value="Leu-rich_rpt_typical-subtyp"/>
</dbReference>
<dbReference type="GO" id="GO:0016020">
    <property type="term" value="C:membrane"/>
    <property type="evidence" value="ECO:0007669"/>
    <property type="project" value="UniProtKB-SubCell"/>
</dbReference>
<dbReference type="PRINTS" id="PR00722">
    <property type="entry name" value="CHYMOTRYPSIN"/>
</dbReference>
<dbReference type="InterPro" id="IPR000436">
    <property type="entry name" value="Sushi_SCR_CCP_dom"/>
</dbReference>
<dbReference type="Gene3D" id="1.20.58.80">
    <property type="entry name" value="Phosphotransferase system, lactose/cellobiose-type IIA subunit"/>
    <property type="match status" value="1"/>
</dbReference>
<keyword evidence="6" id="KW-1133">Transmembrane helix</keyword>
<dbReference type="SMART" id="SM00082">
    <property type="entry name" value="LRRCT"/>
    <property type="match status" value="1"/>
</dbReference>
<evidence type="ECO:0000313" key="16">
    <source>
        <dbReference type="Proteomes" id="UP001159428"/>
    </source>
</evidence>
<dbReference type="PROSITE" id="PS50092">
    <property type="entry name" value="TSP1"/>
    <property type="match status" value="15"/>
</dbReference>
<dbReference type="PANTHER" id="PTHR22906:SF48">
    <property type="entry name" value="THROMBOSPONDIN TYPE 1 DOMAIN PROTEIN"/>
    <property type="match status" value="1"/>
</dbReference>
<dbReference type="PANTHER" id="PTHR22906">
    <property type="entry name" value="PROPERDIN"/>
    <property type="match status" value="1"/>
</dbReference>
<proteinExistence type="predicted"/>
<dbReference type="InterPro" id="IPR032675">
    <property type="entry name" value="LRR_dom_sf"/>
</dbReference>
<dbReference type="FunFam" id="2.20.100.10:FF:000002">
    <property type="entry name" value="Unc-5 netrin receptor C"/>
    <property type="match status" value="5"/>
</dbReference>
<feature type="signal peptide" evidence="12">
    <location>
        <begin position="1"/>
        <end position="21"/>
    </location>
</feature>
<keyword evidence="7" id="KW-0472">Membrane</keyword>
<dbReference type="InterPro" id="IPR000483">
    <property type="entry name" value="Cys-rich_flank_reg_C"/>
</dbReference>
<feature type="region of interest" description="Disordered" evidence="11">
    <location>
        <begin position="850"/>
        <end position="871"/>
    </location>
</feature>
<comment type="caution">
    <text evidence="9">Lacks conserved residue(s) required for the propagation of feature annotation.</text>
</comment>
<evidence type="ECO:0000256" key="6">
    <source>
        <dbReference type="ARBA" id="ARBA00022989"/>
    </source>
</evidence>
<keyword evidence="4 12" id="KW-0732">Signal</keyword>
<evidence type="ECO:0000256" key="8">
    <source>
        <dbReference type="ARBA" id="ARBA00023157"/>
    </source>
</evidence>
<feature type="coiled-coil region" evidence="10">
    <location>
        <begin position="1632"/>
        <end position="1673"/>
    </location>
</feature>
<accession>A0AAU9WRF3</accession>